<keyword evidence="3 12" id="KW-0813">Transport</keyword>
<dbReference type="PROSITE" id="PS01061">
    <property type="entry name" value="FLIP_2"/>
    <property type="match status" value="1"/>
</dbReference>
<feature type="region of interest" description="Disordered" evidence="13">
    <location>
        <begin position="55"/>
        <end position="99"/>
    </location>
</feature>
<evidence type="ECO:0000256" key="7">
    <source>
        <dbReference type="ARBA" id="ARBA00022927"/>
    </source>
</evidence>
<keyword evidence="6 12" id="KW-1005">Bacterial flagellum biogenesis</keyword>
<comment type="function">
    <text evidence="12">Plays a role in the flagellum-specific transport system.</text>
</comment>
<keyword evidence="10" id="KW-0975">Bacterial flagellum</keyword>
<dbReference type="PANTHER" id="PTHR30587">
    <property type="entry name" value="FLAGELLAR BIOSYNTHETIC PROTEIN FLIP"/>
    <property type="match status" value="1"/>
</dbReference>
<dbReference type="PANTHER" id="PTHR30587:SF0">
    <property type="entry name" value="FLAGELLAR BIOSYNTHETIC PROTEIN FLIP"/>
    <property type="match status" value="1"/>
</dbReference>
<dbReference type="InterPro" id="IPR005838">
    <property type="entry name" value="T3SS_IM_P"/>
</dbReference>
<keyword evidence="15" id="KW-0966">Cell projection</keyword>
<dbReference type="EMBL" id="RDBE01000007">
    <property type="protein sequence ID" value="RLV49387.1"/>
    <property type="molecule type" value="Genomic_DNA"/>
</dbReference>
<dbReference type="InterPro" id="IPR005837">
    <property type="entry name" value="FliP"/>
</dbReference>
<evidence type="ECO:0000256" key="1">
    <source>
        <dbReference type="ARBA" id="ARBA00006257"/>
    </source>
</evidence>
<feature type="signal peptide" evidence="14">
    <location>
        <begin position="1"/>
        <end position="31"/>
    </location>
</feature>
<dbReference type="NCBIfam" id="TIGR01102">
    <property type="entry name" value="yscR"/>
    <property type="match status" value="1"/>
</dbReference>
<evidence type="ECO:0000256" key="2">
    <source>
        <dbReference type="ARBA" id="ARBA00021714"/>
    </source>
</evidence>
<dbReference type="InterPro" id="IPR005773">
    <property type="entry name" value="T3SS_YscR-like"/>
</dbReference>
<dbReference type="Proteomes" id="UP000281708">
    <property type="component" value="Unassembled WGS sequence"/>
</dbReference>
<organism evidence="15 16">
    <name type="scientific">Nocardioides mangrovicus</name>
    <dbReference type="NCBI Taxonomy" id="2478913"/>
    <lineage>
        <taxon>Bacteria</taxon>
        <taxon>Bacillati</taxon>
        <taxon>Actinomycetota</taxon>
        <taxon>Actinomycetes</taxon>
        <taxon>Propionibacteriales</taxon>
        <taxon>Nocardioidaceae</taxon>
        <taxon>Nocardioides</taxon>
    </lineage>
</organism>
<keyword evidence="15" id="KW-0282">Flagellum</keyword>
<keyword evidence="15" id="KW-0969">Cilium</keyword>
<dbReference type="RefSeq" id="WP_121806489.1">
    <property type="nucleotide sequence ID" value="NZ_RDBE01000007.1"/>
</dbReference>
<comment type="caution">
    <text evidence="15">The sequence shown here is derived from an EMBL/GenBank/DDBJ whole genome shotgun (WGS) entry which is preliminary data.</text>
</comment>
<evidence type="ECO:0000256" key="6">
    <source>
        <dbReference type="ARBA" id="ARBA00022795"/>
    </source>
</evidence>
<dbReference type="OrthoDB" id="9805111at2"/>
<comment type="similarity">
    <text evidence="1 12">Belongs to the FliP/MopC/SpaP family.</text>
</comment>
<dbReference type="NCBIfam" id="TIGR01103">
    <property type="entry name" value="fliP"/>
    <property type="match status" value="1"/>
</dbReference>
<evidence type="ECO:0000256" key="3">
    <source>
        <dbReference type="ARBA" id="ARBA00022448"/>
    </source>
</evidence>
<feature type="transmembrane region" description="Helical" evidence="12">
    <location>
        <begin position="163"/>
        <end position="183"/>
    </location>
</feature>
<keyword evidence="14" id="KW-0732">Signal</keyword>
<evidence type="ECO:0000256" key="14">
    <source>
        <dbReference type="SAM" id="SignalP"/>
    </source>
</evidence>
<keyword evidence="8 12" id="KW-1133">Transmembrane helix</keyword>
<evidence type="ECO:0000256" key="9">
    <source>
        <dbReference type="ARBA" id="ARBA00023136"/>
    </source>
</evidence>
<feature type="transmembrane region" description="Helical" evidence="12">
    <location>
        <begin position="257"/>
        <end position="282"/>
    </location>
</feature>
<dbReference type="AlphaFoldDB" id="A0A3L8P330"/>
<dbReference type="Pfam" id="PF00813">
    <property type="entry name" value="FliP"/>
    <property type="match status" value="1"/>
</dbReference>
<comment type="subcellular location">
    <subcellularLocation>
        <location evidence="12">Cell membrane</location>
        <topology evidence="12">Multi-pass membrane protein</topology>
    </subcellularLocation>
    <subcellularLocation>
        <location evidence="12">Bacterial flagellum basal body</location>
    </subcellularLocation>
</comment>
<feature type="chain" id="PRO_5018079591" description="Flagellar biosynthetic protein FliP" evidence="14">
    <location>
        <begin position="32"/>
        <end position="321"/>
    </location>
</feature>
<evidence type="ECO:0000256" key="5">
    <source>
        <dbReference type="ARBA" id="ARBA00022692"/>
    </source>
</evidence>
<evidence type="ECO:0000256" key="8">
    <source>
        <dbReference type="ARBA" id="ARBA00022989"/>
    </source>
</evidence>
<keyword evidence="16" id="KW-1185">Reference proteome</keyword>
<gene>
    <name evidence="12 15" type="primary">fliP</name>
    <name evidence="15" type="ORF">D9V37_12710</name>
</gene>
<dbReference type="GO" id="GO:0044781">
    <property type="term" value="P:bacterial-type flagellum organization"/>
    <property type="evidence" value="ECO:0007669"/>
    <property type="project" value="UniProtKB-UniRule"/>
</dbReference>
<evidence type="ECO:0000313" key="15">
    <source>
        <dbReference type="EMBL" id="RLV49387.1"/>
    </source>
</evidence>
<keyword evidence="7 12" id="KW-0653">Protein transport</keyword>
<evidence type="ECO:0000313" key="16">
    <source>
        <dbReference type="Proteomes" id="UP000281708"/>
    </source>
</evidence>
<dbReference type="GO" id="GO:0005886">
    <property type="term" value="C:plasma membrane"/>
    <property type="evidence" value="ECO:0007669"/>
    <property type="project" value="UniProtKB-SubCell"/>
</dbReference>
<reference evidence="15 16" key="1">
    <citation type="submission" date="2018-10" db="EMBL/GenBank/DDBJ databases">
        <title>Marmoricola sp. 4Q3S-7 whole genome shotgun sequence.</title>
        <authorList>
            <person name="Li F."/>
        </authorList>
    </citation>
    <scope>NUCLEOTIDE SEQUENCE [LARGE SCALE GENOMIC DNA]</scope>
    <source>
        <strain evidence="15 16">4Q3S-7</strain>
    </source>
</reference>
<protein>
    <recommendedName>
        <fullName evidence="2 12">Flagellar biosynthetic protein FliP</fullName>
    </recommendedName>
</protein>
<feature type="compositionally biased region" description="Low complexity" evidence="13">
    <location>
        <begin position="63"/>
        <end position="99"/>
    </location>
</feature>
<evidence type="ECO:0000256" key="12">
    <source>
        <dbReference type="RuleBase" id="RU362069"/>
    </source>
</evidence>
<evidence type="ECO:0000256" key="11">
    <source>
        <dbReference type="ARBA" id="ARBA00023225"/>
    </source>
</evidence>
<keyword evidence="5 12" id="KW-0812">Transmembrane</keyword>
<evidence type="ECO:0000256" key="13">
    <source>
        <dbReference type="SAM" id="MobiDB-lite"/>
    </source>
</evidence>
<dbReference type="PRINTS" id="PR00951">
    <property type="entry name" value="FLGBIOSNFLIP"/>
</dbReference>
<keyword evidence="9 12" id="KW-0472">Membrane</keyword>
<dbReference type="PRINTS" id="PR01302">
    <property type="entry name" value="TYPE3IMPPROT"/>
</dbReference>
<evidence type="ECO:0000256" key="10">
    <source>
        <dbReference type="ARBA" id="ARBA00023143"/>
    </source>
</evidence>
<dbReference type="GO" id="GO:0009425">
    <property type="term" value="C:bacterial-type flagellum basal body"/>
    <property type="evidence" value="ECO:0007669"/>
    <property type="project" value="UniProtKB-SubCell"/>
</dbReference>
<name>A0A3L8P330_9ACTN</name>
<keyword evidence="11 12" id="KW-1006">Bacterial flagellum protein export</keyword>
<evidence type="ECO:0000256" key="4">
    <source>
        <dbReference type="ARBA" id="ARBA00022475"/>
    </source>
</evidence>
<feature type="transmembrane region" description="Helical" evidence="12">
    <location>
        <begin position="294"/>
        <end position="315"/>
    </location>
</feature>
<proteinExistence type="inferred from homology"/>
<feature type="transmembrane region" description="Helical" evidence="12">
    <location>
        <begin position="119"/>
        <end position="143"/>
    </location>
</feature>
<sequence>MTHVRRAATLVALLFSGLVIGFGLFAGAASAASATSATSSVSAGAAAGVGAPSLVRAPSDPVGPTGPTAPSGSSGSTSSTDSTDSTGTSSADSTDSSDANSVDVNLKGITGKPSTGVSVIVAMTLLSLLPAIVLTCTSFTKILVVLGLTRNALGLQQTPPNQVLAGLALFLSLFIMAPVLHGINEKGVQPYLDGTKTSAQAWHDGSEPLKKFMLHNTQDDQIELLSNVAKRPVPKDREDVSMATLVPAFVLSELKQAFIIGFIIFIPFLVIDLVVSGALMALGMMMMPPVMVSLPFKLLLFVMVDGWALIIKALVASYGGG</sequence>
<keyword evidence="4 12" id="KW-1003">Cell membrane</keyword>
<dbReference type="GO" id="GO:0009306">
    <property type="term" value="P:protein secretion"/>
    <property type="evidence" value="ECO:0007669"/>
    <property type="project" value="UniProtKB-UniRule"/>
</dbReference>
<accession>A0A3L8P330</accession>
<dbReference type="NCBIfam" id="NF009438">
    <property type="entry name" value="PRK12797.1"/>
    <property type="match status" value="1"/>
</dbReference>